<dbReference type="InterPro" id="IPR020550">
    <property type="entry name" value="Inositol_monophosphatase_CS"/>
</dbReference>
<feature type="binding site" evidence="7">
    <location>
        <position position="78"/>
    </location>
    <ligand>
        <name>Mg(2+)</name>
        <dbReference type="ChEBI" id="CHEBI:18420"/>
        <label>1</label>
        <note>catalytic</note>
    </ligand>
</feature>
<organism evidence="9 10">
    <name type="scientific">Geoalkalibacter subterraneus</name>
    <dbReference type="NCBI Taxonomy" id="483547"/>
    <lineage>
        <taxon>Bacteria</taxon>
        <taxon>Pseudomonadati</taxon>
        <taxon>Thermodesulfobacteriota</taxon>
        <taxon>Desulfuromonadia</taxon>
        <taxon>Desulfuromonadales</taxon>
        <taxon>Geoalkalibacteraceae</taxon>
        <taxon>Geoalkalibacter</taxon>
    </lineage>
</organism>
<keyword evidence="6 7" id="KW-0460">Magnesium</keyword>
<dbReference type="RefSeq" id="WP_040199722.1">
    <property type="nucleotide sequence ID" value="NZ_CP010311.1"/>
</dbReference>
<feature type="binding site" evidence="7">
    <location>
        <position position="80"/>
    </location>
    <ligand>
        <name>Mg(2+)</name>
        <dbReference type="ChEBI" id="CHEBI:18420"/>
        <label>1</label>
        <note>catalytic</note>
    </ligand>
</feature>
<dbReference type="PROSITE" id="PS00629">
    <property type="entry name" value="IMP_1"/>
    <property type="match status" value="1"/>
</dbReference>
<dbReference type="GO" id="GO:0008934">
    <property type="term" value="F:inositol monophosphate 1-phosphatase activity"/>
    <property type="evidence" value="ECO:0007669"/>
    <property type="project" value="InterPro"/>
</dbReference>
<dbReference type="Pfam" id="PF00459">
    <property type="entry name" value="Inositol_P"/>
    <property type="match status" value="1"/>
</dbReference>
<dbReference type="InterPro" id="IPR022337">
    <property type="entry name" value="Inositol_monophosphatase_SuhB"/>
</dbReference>
<evidence type="ECO:0000313" key="9">
    <source>
        <dbReference type="EMBL" id="AJF06185.1"/>
    </source>
</evidence>
<evidence type="ECO:0000256" key="6">
    <source>
        <dbReference type="ARBA" id="ARBA00022842"/>
    </source>
</evidence>
<keyword evidence="10" id="KW-1185">Reference proteome</keyword>
<reference evidence="9 10" key="1">
    <citation type="journal article" date="2015" name="Genome Announc.">
        <title>Genomes of Geoalkalibacter ferrihydriticus Z-0531T and Geoalkalibacter subterraneus Red1T, Two Haloalkaliphilic Metal-Reducing Deltaproteobacteria.</title>
        <authorList>
            <person name="Badalamenti J.P."/>
            <person name="Krajmalnik-Brown R."/>
            <person name="Torres C.I."/>
            <person name="Bond D.R."/>
        </authorList>
    </citation>
    <scope>NUCLEOTIDE SEQUENCE [LARGE SCALE GENOMIC DNA]</scope>
    <source>
        <strain evidence="9 10">Red1</strain>
    </source>
</reference>
<dbReference type="GO" id="GO:0046872">
    <property type="term" value="F:metal ion binding"/>
    <property type="evidence" value="ECO:0007669"/>
    <property type="project" value="UniProtKB-KW"/>
</dbReference>
<dbReference type="Gene3D" id="3.30.540.10">
    <property type="entry name" value="Fructose-1,6-Bisphosphatase, subunit A, domain 1"/>
    <property type="match status" value="1"/>
</dbReference>
<proteinExistence type="inferred from homology"/>
<name>A0A0B5FQ26_9BACT</name>
<keyword evidence="4 7" id="KW-0479">Metal-binding</keyword>
<dbReference type="HOGENOM" id="CLU_044118_0_2_7"/>
<dbReference type="KEGG" id="gsb:GSUB_05900"/>
<feature type="binding site" evidence="7">
    <location>
        <position position="62"/>
    </location>
    <ligand>
        <name>Mg(2+)</name>
        <dbReference type="ChEBI" id="CHEBI:18420"/>
        <label>1</label>
        <note>catalytic</note>
    </ligand>
</feature>
<dbReference type="OrthoDB" id="9785695at2"/>
<comment type="cofactor">
    <cofactor evidence="2 7 8">
        <name>Mg(2+)</name>
        <dbReference type="ChEBI" id="CHEBI:18420"/>
    </cofactor>
</comment>
<dbReference type="PROSITE" id="PS00630">
    <property type="entry name" value="IMP_2"/>
    <property type="match status" value="1"/>
</dbReference>
<evidence type="ECO:0000313" key="10">
    <source>
        <dbReference type="Proteomes" id="UP000035036"/>
    </source>
</evidence>
<evidence type="ECO:0000256" key="3">
    <source>
        <dbReference type="ARBA" id="ARBA00009759"/>
    </source>
</evidence>
<dbReference type="FunFam" id="3.30.540.10:FF:000003">
    <property type="entry name" value="Inositol-1-monophosphatase"/>
    <property type="match status" value="1"/>
</dbReference>
<dbReference type="Gene3D" id="3.40.190.80">
    <property type="match status" value="1"/>
</dbReference>
<dbReference type="PANTHER" id="PTHR20854:SF4">
    <property type="entry name" value="INOSITOL-1-MONOPHOSPHATASE-RELATED"/>
    <property type="match status" value="1"/>
</dbReference>
<dbReference type="Proteomes" id="UP000035036">
    <property type="component" value="Chromosome"/>
</dbReference>
<dbReference type="FunFam" id="3.40.190.80:FF:000002">
    <property type="entry name" value="Inositol-1-monophosphatase"/>
    <property type="match status" value="1"/>
</dbReference>
<protein>
    <recommendedName>
        <fullName evidence="8">Inositol-1-monophosphatase</fullName>
        <ecNumber evidence="8">3.1.3.25</ecNumber>
    </recommendedName>
</protein>
<evidence type="ECO:0000256" key="2">
    <source>
        <dbReference type="ARBA" id="ARBA00001946"/>
    </source>
</evidence>
<dbReference type="GO" id="GO:0046854">
    <property type="term" value="P:phosphatidylinositol phosphate biosynthetic process"/>
    <property type="evidence" value="ECO:0007669"/>
    <property type="project" value="InterPro"/>
</dbReference>
<evidence type="ECO:0000256" key="4">
    <source>
        <dbReference type="ARBA" id="ARBA00022723"/>
    </source>
</evidence>
<dbReference type="GO" id="GO:0007165">
    <property type="term" value="P:signal transduction"/>
    <property type="evidence" value="ECO:0007669"/>
    <property type="project" value="TreeGrafter"/>
</dbReference>
<feature type="binding site" evidence="7">
    <location>
        <position position="206"/>
    </location>
    <ligand>
        <name>Mg(2+)</name>
        <dbReference type="ChEBI" id="CHEBI:18420"/>
        <label>1</label>
        <note>catalytic</note>
    </ligand>
</feature>
<dbReference type="AlphaFoldDB" id="A0A0B5FQ26"/>
<dbReference type="PRINTS" id="PR01959">
    <property type="entry name" value="SBIMPHPHTASE"/>
</dbReference>
<gene>
    <name evidence="9" type="ORF">GSUB_05900</name>
</gene>
<dbReference type="SUPFAM" id="SSF56655">
    <property type="entry name" value="Carbohydrate phosphatase"/>
    <property type="match status" value="1"/>
</dbReference>
<dbReference type="EMBL" id="CP010311">
    <property type="protein sequence ID" value="AJF06185.1"/>
    <property type="molecule type" value="Genomic_DNA"/>
</dbReference>
<evidence type="ECO:0000256" key="7">
    <source>
        <dbReference type="PIRSR" id="PIRSR600760-2"/>
    </source>
</evidence>
<dbReference type="GO" id="GO:0006020">
    <property type="term" value="P:inositol metabolic process"/>
    <property type="evidence" value="ECO:0007669"/>
    <property type="project" value="TreeGrafter"/>
</dbReference>
<dbReference type="STRING" id="483547.GSUB_05900"/>
<comment type="similarity">
    <text evidence="3 8">Belongs to the inositol monophosphatase superfamily.</text>
</comment>
<feature type="binding site" evidence="7">
    <location>
        <position position="81"/>
    </location>
    <ligand>
        <name>Mg(2+)</name>
        <dbReference type="ChEBI" id="CHEBI:18420"/>
        <label>1</label>
        <note>catalytic</note>
    </ligand>
</feature>
<dbReference type="PANTHER" id="PTHR20854">
    <property type="entry name" value="INOSITOL MONOPHOSPHATASE"/>
    <property type="match status" value="1"/>
</dbReference>
<keyword evidence="5 8" id="KW-0378">Hydrolase</keyword>
<dbReference type="InterPro" id="IPR033942">
    <property type="entry name" value="IMPase"/>
</dbReference>
<evidence type="ECO:0000256" key="1">
    <source>
        <dbReference type="ARBA" id="ARBA00001033"/>
    </source>
</evidence>
<evidence type="ECO:0000256" key="5">
    <source>
        <dbReference type="ARBA" id="ARBA00022801"/>
    </source>
</evidence>
<accession>A0A0B5FQ26</accession>
<dbReference type="InterPro" id="IPR020583">
    <property type="entry name" value="Inositol_monoP_metal-BS"/>
</dbReference>
<dbReference type="EC" id="3.1.3.25" evidence="8"/>
<dbReference type="PRINTS" id="PR00377">
    <property type="entry name" value="IMPHPHTASES"/>
</dbReference>
<evidence type="ECO:0000256" key="8">
    <source>
        <dbReference type="RuleBase" id="RU364068"/>
    </source>
</evidence>
<sequence length="264" mass="28940">MKEIAIKAAHEGGRVLLQKFGGVLDVGFKGAIDLVTEADRAAEEAVVGIIRHTFPRHAVLAEEAEHGLSEGEYRWIIDPLDGTTNYTHGFPWFAVSIALEVRGEVVLGVVYNPAHQELFVAEKGQGAYCNAVQIRVSETRRLDRSLLATGFPYDRKESEINNYDHFVNFQQAAQACRRPGAASLDLAYTAAGRFDGYWEMKLKPWDVAAGQLLVKEAGGRISNFAGGDFDIFSPEILASNGAVHGAMVEVLRRGRCPQSFTSKT</sequence>
<dbReference type="InterPro" id="IPR000760">
    <property type="entry name" value="Inositol_monophosphatase-like"/>
</dbReference>
<dbReference type="CDD" id="cd01639">
    <property type="entry name" value="IMPase"/>
    <property type="match status" value="1"/>
</dbReference>
<comment type="catalytic activity">
    <reaction evidence="1 8">
        <text>a myo-inositol phosphate + H2O = myo-inositol + phosphate</text>
        <dbReference type="Rhea" id="RHEA:24056"/>
        <dbReference type="ChEBI" id="CHEBI:15377"/>
        <dbReference type="ChEBI" id="CHEBI:17268"/>
        <dbReference type="ChEBI" id="CHEBI:43474"/>
        <dbReference type="ChEBI" id="CHEBI:84139"/>
        <dbReference type="EC" id="3.1.3.25"/>
    </reaction>
</comment>